<organism evidence="2 3">
    <name type="scientific">Helicobacter mastomyrinus</name>
    <dbReference type="NCBI Taxonomy" id="287948"/>
    <lineage>
        <taxon>Bacteria</taxon>
        <taxon>Pseudomonadati</taxon>
        <taxon>Campylobacterota</taxon>
        <taxon>Epsilonproteobacteria</taxon>
        <taxon>Campylobacterales</taxon>
        <taxon>Helicobacteraceae</taxon>
        <taxon>Helicobacter</taxon>
    </lineage>
</organism>
<dbReference type="Proteomes" id="UP001434737">
    <property type="component" value="Chromosome"/>
</dbReference>
<dbReference type="SUPFAM" id="SSF53448">
    <property type="entry name" value="Nucleotide-diphospho-sugar transferases"/>
    <property type="match status" value="1"/>
</dbReference>
<evidence type="ECO:0000259" key="1">
    <source>
        <dbReference type="Pfam" id="PF00535"/>
    </source>
</evidence>
<dbReference type="PANTHER" id="PTHR22916:SF3">
    <property type="entry name" value="UDP-GLCNAC:BETAGAL BETA-1,3-N-ACETYLGLUCOSAMINYLTRANSFERASE-LIKE PROTEIN 1"/>
    <property type="match status" value="1"/>
</dbReference>
<feature type="domain" description="Glycosyltransferase 2-like" evidence="1">
    <location>
        <begin position="11"/>
        <end position="81"/>
    </location>
</feature>
<proteinExistence type="predicted"/>
<evidence type="ECO:0000313" key="2">
    <source>
        <dbReference type="EMBL" id="XAM17934.1"/>
    </source>
</evidence>
<dbReference type="Pfam" id="PF00535">
    <property type="entry name" value="Glycos_transf_2"/>
    <property type="match status" value="1"/>
</dbReference>
<sequence length="86" mass="9721">MATTCMPQIAVIVSCYNYEAFITECLQSILNQNYPYCHIILVDDGSEDNSVQTIQNFCQSQQTKNITLITQSNNGQLGSFMQDCKR</sequence>
<reference evidence="2 3" key="1">
    <citation type="submission" date="2024-02" db="EMBL/GenBank/DDBJ databases">
        <title>Genome and pathogenicity analysis of Helicobacter mastomyrinus isolated from mice.</title>
        <authorList>
            <person name="Zhu L."/>
        </authorList>
    </citation>
    <scope>NUCLEOTIDE SEQUENCE [LARGE SCALE GENOMIC DNA]</scope>
    <source>
        <strain evidence="2 3">Hm-17</strain>
    </source>
</reference>
<evidence type="ECO:0000313" key="3">
    <source>
        <dbReference type="Proteomes" id="UP001434737"/>
    </source>
</evidence>
<dbReference type="EMBL" id="CP145316">
    <property type="protein sequence ID" value="XAM17934.1"/>
    <property type="molecule type" value="Genomic_DNA"/>
</dbReference>
<dbReference type="RefSeq" id="WP_300449092.1">
    <property type="nucleotide sequence ID" value="NZ_CP145316.1"/>
</dbReference>
<dbReference type="CDD" id="cd00761">
    <property type="entry name" value="Glyco_tranf_GTA_type"/>
    <property type="match status" value="1"/>
</dbReference>
<gene>
    <name evidence="2" type="ORF">V3I05_09635</name>
</gene>
<name>A0ABZ3F695_9HELI</name>
<accession>A0ABZ3F695</accession>
<dbReference type="Gene3D" id="3.90.550.10">
    <property type="entry name" value="Spore Coat Polysaccharide Biosynthesis Protein SpsA, Chain A"/>
    <property type="match status" value="1"/>
</dbReference>
<keyword evidence="3" id="KW-1185">Reference proteome</keyword>
<dbReference type="PANTHER" id="PTHR22916">
    <property type="entry name" value="GLYCOSYLTRANSFERASE"/>
    <property type="match status" value="1"/>
</dbReference>
<dbReference type="InterPro" id="IPR001173">
    <property type="entry name" value="Glyco_trans_2-like"/>
</dbReference>
<protein>
    <submittedName>
        <fullName evidence="2">Glycosyltransferase</fullName>
    </submittedName>
</protein>
<dbReference type="InterPro" id="IPR029044">
    <property type="entry name" value="Nucleotide-diphossugar_trans"/>
</dbReference>